<proteinExistence type="predicted"/>
<protein>
    <recommendedName>
        <fullName evidence="4">Addiction module protein</fullName>
    </recommendedName>
</protein>
<name>A0ABS9SDZ5_9BACT</name>
<sequence length="77" mass="9277">MANVLEKEWNSYFMQLNETEKKSVLQMLRVFLNGRKKNSEEKISIEQYNRELDEAMARIDNGEFITMDELEKDIQSW</sequence>
<organism evidence="2 3">
    <name type="scientific">Niabella ginsengisoli</name>
    <dbReference type="NCBI Taxonomy" id="522298"/>
    <lineage>
        <taxon>Bacteria</taxon>
        <taxon>Pseudomonadati</taxon>
        <taxon>Bacteroidota</taxon>
        <taxon>Chitinophagia</taxon>
        <taxon>Chitinophagales</taxon>
        <taxon>Chitinophagaceae</taxon>
        <taxon>Niabella</taxon>
    </lineage>
</organism>
<gene>
    <name evidence="2" type="ORF">MKP09_00865</name>
</gene>
<keyword evidence="1" id="KW-0175">Coiled coil</keyword>
<comment type="caution">
    <text evidence="2">The sequence shown here is derived from an EMBL/GenBank/DDBJ whole genome shotgun (WGS) entry which is preliminary data.</text>
</comment>
<evidence type="ECO:0000313" key="2">
    <source>
        <dbReference type="EMBL" id="MCH5596581.1"/>
    </source>
</evidence>
<accession>A0ABS9SDZ5</accession>
<reference evidence="2 3" key="1">
    <citation type="submission" date="2022-02" db="EMBL/GenBank/DDBJ databases">
        <authorList>
            <person name="Min J."/>
        </authorList>
    </citation>
    <scope>NUCLEOTIDE SEQUENCE [LARGE SCALE GENOMIC DNA]</scope>
    <source>
        <strain evidence="2 3">GR10-1</strain>
    </source>
</reference>
<dbReference type="EMBL" id="JAKWBL010000001">
    <property type="protein sequence ID" value="MCH5596581.1"/>
    <property type="molecule type" value="Genomic_DNA"/>
</dbReference>
<evidence type="ECO:0000313" key="3">
    <source>
        <dbReference type="Proteomes" id="UP001202248"/>
    </source>
</evidence>
<evidence type="ECO:0000256" key="1">
    <source>
        <dbReference type="SAM" id="Coils"/>
    </source>
</evidence>
<feature type="coiled-coil region" evidence="1">
    <location>
        <begin position="38"/>
        <end position="65"/>
    </location>
</feature>
<evidence type="ECO:0008006" key="4">
    <source>
        <dbReference type="Google" id="ProtNLM"/>
    </source>
</evidence>
<dbReference type="RefSeq" id="WP_240825764.1">
    <property type="nucleotide sequence ID" value="NZ_JAKWBL010000001.1"/>
</dbReference>
<dbReference type="Proteomes" id="UP001202248">
    <property type="component" value="Unassembled WGS sequence"/>
</dbReference>
<keyword evidence="3" id="KW-1185">Reference proteome</keyword>